<dbReference type="Proteomes" id="UP000176568">
    <property type="component" value="Unassembled WGS sequence"/>
</dbReference>
<dbReference type="STRING" id="1797247.A2419_01015"/>
<comment type="caution">
    <text evidence="1">The sequence shown here is derived from an EMBL/GenBank/DDBJ whole genome shotgun (WGS) entry which is preliminary data.</text>
</comment>
<dbReference type="EMBL" id="MEXB01000001">
    <property type="protein sequence ID" value="OGC88926.1"/>
    <property type="molecule type" value="Genomic_DNA"/>
</dbReference>
<name>A0A1F4Y575_9BACT</name>
<gene>
    <name evidence="1" type="ORF">A2419_01015</name>
</gene>
<sequence length="283" mass="33194">MNTTKRLAVIVSGWHFPLHFFKAIAEQKIPEGWSVDLFCVAHRDPHHSAIEKKEYLASLAWSYPEVLDRILYEKIATIEEIEALGWNYKLYPNTVGDFGNTNQWLEEHDYTQYDMLFISHDDNLILNDRFYLDHLTDKEDWMILTNSTGSALNWREFIKVRILGRAMNIRGSFEFLKPELFTMLGGKFDLSGVSLDRTGEVHADTSMKTLNNWNMVTEPFRRFLDEHALAKKIKTLSNTYRVSDYCIEGERGFVSSIQKEDWSLVMRGLRRIQHVYAKKSKKR</sequence>
<accession>A0A1F4Y575</accession>
<dbReference type="AlphaFoldDB" id="A0A1F4Y575"/>
<proteinExistence type="predicted"/>
<reference evidence="1 2" key="1">
    <citation type="journal article" date="2016" name="Nat. Commun.">
        <title>Thousands of microbial genomes shed light on interconnected biogeochemical processes in an aquifer system.</title>
        <authorList>
            <person name="Anantharaman K."/>
            <person name="Brown C.T."/>
            <person name="Hug L.A."/>
            <person name="Sharon I."/>
            <person name="Castelle C.J."/>
            <person name="Probst A.J."/>
            <person name="Thomas B.C."/>
            <person name="Singh A."/>
            <person name="Wilkins M.J."/>
            <person name="Karaoz U."/>
            <person name="Brodie E.L."/>
            <person name="Williams K.H."/>
            <person name="Hubbard S.S."/>
            <person name="Banfield J.F."/>
        </authorList>
    </citation>
    <scope>NUCLEOTIDE SEQUENCE [LARGE SCALE GENOMIC DNA]</scope>
</reference>
<protein>
    <submittedName>
        <fullName evidence="1">Uncharacterized protein</fullName>
    </submittedName>
</protein>
<evidence type="ECO:0000313" key="2">
    <source>
        <dbReference type="Proteomes" id="UP000176568"/>
    </source>
</evidence>
<evidence type="ECO:0000313" key="1">
    <source>
        <dbReference type="EMBL" id="OGC88926.1"/>
    </source>
</evidence>
<organism evidence="1 2">
    <name type="scientific">Candidatus Adlerbacteria bacterium RIFOXYC1_FULL_48_26</name>
    <dbReference type="NCBI Taxonomy" id="1797247"/>
    <lineage>
        <taxon>Bacteria</taxon>
        <taxon>Candidatus Adleribacteriota</taxon>
    </lineage>
</organism>